<dbReference type="NCBIfam" id="TIGR01378">
    <property type="entry name" value="thi_PPkinase"/>
    <property type="match status" value="1"/>
</dbReference>
<evidence type="ECO:0000256" key="5">
    <source>
        <dbReference type="NCBIfam" id="TIGR01378"/>
    </source>
</evidence>
<dbReference type="EC" id="2.7.6.2" evidence="5"/>
<dbReference type="InterPro" id="IPR007371">
    <property type="entry name" value="TPK_catalytic"/>
</dbReference>
<evidence type="ECO:0000256" key="3">
    <source>
        <dbReference type="ARBA" id="ARBA00022777"/>
    </source>
</evidence>
<dbReference type="InterPro" id="IPR006282">
    <property type="entry name" value="Thi_PPkinase"/>
</dbReference>
<dbReference type="SMART" id="SM00983">
    <property type="entry name" value="TPK_B1_binding"/>
    <property type="match status" value="1"/>
</dbReference>
<evidence type="ECO:0000313" key="7">
    <source>
        <dbReference type="EMBL" id="HJB30276.1"/>
    </source>
</evidence>
<proteinExistence type="predicted"/>
<evidence type="ECO:0000256" key="1">
    <source>
        <dbReference type="ARBA" id="ARBA00022679"/>
    </source>
</evidence>
<evidence type="ECO:0000313" key="8">
    <source>
        <dbReference type="Proteomes" id="UP000823842"/>
    </source>
</evidence>
<keyword evidence="4" id="KW-0067">ATP-binding</keyword>
<feature type="domain" description="Thiamin pyrophosphokinase thiamin-binding" evidence="6">
    <location>
        <begin position="150"/>
        <end position="217"/>
    </location>
</feature>
<comment type="caution">
    <text evidence="7">The sequence shown here is derived from an EMBL/GenBank/DDBJ whole genome shotgun (WGS) entry which is preliminary data.</text>
</comment>
<dbReference type="GO" id="GO:0006772">
    <property type="term" value="P:thiamine metabolic process"/>
    <property type="evidence" value="ECO:0007669"/>
    <property type="project" value="UniProtKB-UniRule"/>
</dbReference>
<dbReference type="Pfam" id="PF04265">
    <property type="entry name" value="TPK_B1_binding"/>
    <property type="match status" value="1"/>
</dbReference>
<protein>
    <recommendedName>
        <fullName evidence="5">Thiamine diphosphokinase</fullName>
        <ecNumber evidence="5">2.7.6.2</ecNumber>
    </recommendedName>
</protein>
<dbReference type="GO" id="GO:0009229">
    <property type="term" value="P:thiamine diphosphate biosynthetic process"/>
    <property type="evidence" value="ECO:0007669"/>
    <property type="project" value="InterPro"/>
</dbReference>
<dbReference type="GO" id="GO:0016301">
    <property type="term" value="F:kinase activity"/>
    <property type="evidence" value="ECO:0007669"/>
    <property type="project" value="UniProtKB-KW"/>
</dbReference>
<dbReference type="Gene3D" id="3.40.50.10240">
    <property type="entry name" value="Thiamin pyrophosphokinase, catalytic domain"/>
    <property type="match status" value="1"/>
</dbReference>
<dbReference type="PANTHER" id="PTHR41299:SF1">
    <property type="entry name" value="THIAMINE PYROPHOSPHOKINASE"/>
    <property type="match status" value="1"/>
</dbReference>
<evidence type="ECO:0000256" key="4">
    <source>
        <dbReference type="ARBA" id="ARBA00022840"/>
    </source>
</evidence>
<organism evidence="7 8">
    <name type="scientific">Candidatus Blautia faecavium</name>
    <dbReference type="NCBI Taxonomy" id="2838487"/>
    <lineage>
        <taxon>Bacteria</taxon>
        <taxon>Bacillati</taxon>
        <taxon>Bacillota</taxon>
        <taxon>Clostridia</taxon>
        <taxon>Lachnospirales</taxon>
        <taxon>Lachnospiraceae</taxon>
        <taxon>Blautia</taxon>
    </lineage>
</organism>
<dbReference type="AlphaFoldDB" id="A0A9D2LVC6"/>
<keyword evidence="2" id="KW-0547">Nucleotide-binding</keyword>
<reference evidence="7" key="2">
    <citation type="submission" date="2021-04" db="EMBL/GenBank/DDBJ databases">
        <authorList>
            <person name="Gilroy R."/>
        </authorList>
    </citation>
    <scope>NUCLEOTIDE SEQUENCE</scope>
    <source>
        <strain evidence="7">ChiSjej1B19-5720</strain>
    </source>
</reference>
<dbReference type="InterPro" id="IPR036371">
    <property type="entry name" value="TPK_B1-bd_sf"/>
</dbReference>
<sequence>MIDTIIVSGGNIQKDFALDFLKNQIRKIDNAIPVLIAADKGVEFFMDTEYAPAIAVGDFDSLSEKGRKYLRAHKETEIISLKPEKDDSDTQSAMNLAIDRRARNILLLGATGTRMDHFMANLGLLSLGKKRGAKVAIVDANNYISLIPSGSVIKKEGQFGKYVSFFPVGGEVEGLTLVGFKYPLSRYHLKPEDSGLTVSNELIGDEAAVFYESGTLMMIMSRD</sequence>
<dbReference type="EMBL" id="DWYZ01000305">
    <property type="protein sequence ID" value="HJB30276.1"/>
    <property type="molecule type" value="Genomic_DNA"/>
</dbReference>
<gene>
    <name evidence="7" type="ORF">IAA06_16005</name>
</gene>
<dbReference type="GO" id="GO:0004788">
    <property type="term" value="F:thiamine diphosphokinase activity"/>
    <property type="evidence" value="ECO:0007669"/>
    <property type="project" value="UniProtKB-UniRule"/>
</dbReference>
<dbReference type="InterPro" id="IPR036759">
    <property type="entry name" value="TPK_catalytic_sf"/>
</dbReference>
<dbReference type="Proteomes" id="UP000823842">
    <property type="component" value="Unassembled WGS sequence"/>
</dbReference>
<name>A0A9D2LVC6_9FIRM</name>
<evidence type="ECO:0000259" key="6">
    <source>
        <dbReference type="SMART" id="SM00983"/>
    </source>
</evidence>
<dbReference type="Pfam" id="PF04263">
    <property type="entry name" value="TPK_catalytic"/>
    <property type="match status" value="1"/>
</dbReference>
<reference evidence="7" key="1">
    <citation type="journal article" date="2021" name="PeerJ">
        <title>Extensive microbial diversity within the chicken gut microbiome revealed by metagenomics and culture.</title>
        <authorList>
            <person name="Gilroy R."/>
            <person name="Ravi A."/>
            <person name="Getino M."/>
            <person name="Pursley I."/>
            <person name="Horton D.L."/>
            <person name="Alikhan N.F."/>
            <person name="Baker D."/>
            <person name="Gharbi K."/>
            <person name="Hall N."/>
            <person name="Watson M."/>
            <person name="Adriaenssens E.M."/>
            <person name="Foster-Nyarko E."/>
            <person name="Jarju S."/>
            <person name="Secka A."/>
            <person name="Antonio M."/>
            <person name="Oren A."/>
            <person name="Chaudhuri R.R."/>
            <person name="La Ragione R."/>
            <person name="Hildebrand F."/>
            <person name="Pallen M.J."/>
        </authorList>
    </citation>
    <scope>NUCLEOTIDE SEQUENCE</scope>
    <source>
        <strain evidence="7">ChiSjej1B19-5720</strain>
    </source>
</reference>
<dbReference type="CDD" id="cd07995">
    <property type="entry name" value="TPK"/>
    <property type="match status" value="1"/>
</dbReference>
<dbReference type="GO" id="GO:0030975">
    <property type="term" value="F:thiamine binding"/>
    <property type="evidence" value="ECO:0007669"/>
    <property type="project" value="InterPro"/>
</dbReference>
<dbReference type="InterPro" id="IPR053149">
    <property type="entry name" value="TPK"/>
</dbReference>
<dbReference type="SUPFAM" id="SSF63862">
    <property type="entry name" value="Thiamin pyrophosphokinase, substrate-binding domain"/>
    <property type="match status" value="1"/>
</dbReference>
<accession>A0A9D2LVC6</accession>
<keyword evidence="1 7" id="KW-0808">Transferase</keyword>
<evidence type="ECO:0000256" key="2">
    <source>
        <dbReference type="ARBA" id="ARBA00022741"/>
    </source>
</evidence>
<dbReference type="PANTHER" id="PTHR41299">
    <property type="entry name" value="THIAMINE PYROPHOSPHOKINASE"/>
    <property type="match status" value="1"/>
</dbReference>
<keyword evidence="3" id="KW-0418">Kinase</keyword>
<dbReference type="InterPro" id="IPR007373">
    <property type="entry name" value="Thiamin_PyroPKinase_B1-bd"/>
</dbReference>
<dbReference type="GO" id="GO:0005524">
    <property type="term" value="F:ATP binding"/>
    <property type="evidence" value="ECO:0007669"/>
    <property type="project" value="UniProtKB-KW"/>
</dbReference>
<dbReference type="SUPFAM" id="SSF63999">
    <property type="entry name" value="Thiamin pyrophosphokinase, catalytic domain"/>
    <property type="match status" value="1"/>
</dbReference>